<evidence type="ECO:0000256" key="1">
    <source>
        <dbReference type="SAM" id="Phobius"/>
    </source>
</evidence>
<keyword evidence="1" id="KW-1133">Transmembrane helix</keyword>
<accession>A0A0A9GFL7</accession>
<dbReference type="AlphaFoldDB" id="A0A0A9GFL7"/>
<organism evidence="2">
    <name type="scientific">Arundo donax</name>
    <name type="common">Giant reed</name>
    <name type="synonym">Donax arundinaceus</name>
    <dbReference type="NCBI Taxonomy" id="35708"/>
    <lineage>
        <taxon>Eukaryota</taxon>
        <taxon>Viridiplantae</taxon>
        <taxon>Streptophyta</taxon>
        <taxon>Embryophyta</taxon>
        <taxon>Tracheophyta</taxon>
        <taxon>Spermatophyta</taxon>
        <taxon>Magnoliopsida</taxon>
        <taxon>Liliopsida</taxon>
        <taxon>Poales</taxon>
        <taxon>Poaceae</taxon>
        <taxon>PACMAD clade</taxon>
        <taxon>Arundinoideae</taxon>
        <taxon>Arundineae</taxon>
        <taxon>Arundo</taxon>
    </lineage>
</organism>
<dbReference type="EMBL" id="GBRH01176540">
    <property type="protein sequence ID" value="JAE21356.1"/>
    <property type="molecule type" value="Transcribed_RNA"/>
</dbReference>
<name>A0A0A9GFL7_ARUDO</name>
<feature type="transmembrane region" description="Helical" evidence="1">
    <location>
        <begin position="27"/>
        <end position="45"/>
    </location>
</feature>
<reference evidence="2" key="1">
    <citation type="submission" date="2014-09" db="EMBL/GenBank/DDBJ databases">
        <authorList>
            <person name="Magalhaes I.L.F."/>
            <person name="Oliveira U."/>
            <person name="Santos F.R."/>
            <person name="Vidigal T.H.D.A."/>
            <person name="Brescovit A.D."/>
            <person name="Santos A.J."/>
        </authorList>
    </citation>
    <scope>NUCLEOTIDE SEQUENCE</scope>
    <source>
        <tissue evidence="2">Shoot tissue taken approximately 20 cm above the soil surface</tissue>
    </source>
</reference>
<evidence type="ECO:0000313" key="2">
    <source>
        <dbReference type="EMBL" id="JAE21356.1"/>
    </source>
</evidence>
<keyword evidence="1" id="KW-0472">Membrane</keyword>
<reference evidence="2" key="2">
    <citation type="journal article" date="2015" name="Data Brief">
        <title>Shoot transcriptome of the giant reed, Arundo donax.</title>
        <authorList>
            <person name="Barrero R.A."/>
            <person name="Guerrero F.D."/>
            <person name="Moolhuijzen P."/>
            <person name="Goolsby J.A."/>
            <person name="Tidwell J."/>
            <person name="Bellgard S.E."/>
            <person name="Bellgard M.I."/>
        </authorList>
    </citation>
    <scope>NUCLEOTIDE SEQUENCE</scope>
    <source>
        <tissue evidence="2">Shoot tissue taken approximately 20 cm above the soil surface</tissue>
    </source>
</reference>
<proteinExistence type="predicted"/>
<sequence>MGDTMVRPFSSRSSQQLQSNTFQGQHLQQLFLGIIWIVAVATWVLEVPIREISITSFPPYNNDNVWCIIAEENC</sequence>
<keyword evidence="1" id="KW-0812">Transmembrane</keyword>
<protein>
    <submittedName>
        <fullName evidence="2">Uncharacterized protein</fullName>
    </submittedName>
</protein>